<protein>
    <submittedName>
        <fullName evidence="2">Uncharacterized protein</fullName>
    </submittedName>
</protein>
<gene>
    <name evidence="2" type="ORF">AVDCRST_MAG11-1549</name>
</gene>
<organism evidence="2">
    <name type="scientific">uncultured Gemmatimonadaceae bacterium</name>
    <dbReference type="NCBI Taxonomy" id="246130"/>
    <lineage>
        <taxon>Bacteria</taxon>
        <taxon>Pseudomonadati</taxon>
        <taxon>Gemmatimonadota</taxon>
        <taxon>Gemmatimonadia</taxon>
        <taxon>Gemmatimonadales</taxon>
        <taxon>Gemmatimonadaceae</taxon>
        <taxon>environmental samples</taxon>
    </lineage>
</organism>
<sequence>AGSAPPRRSSRRCAPRWTPRRARR</sequence>
<dbReference type="AlphaFoldDB" id="A0A6J4KR11"/>
<accession>A0A6J4KR11</accession>
<feature type="non-terminal residue" evidence="2">
    <location>
        <position position="1"/>
    </location>
</feature>
<feature type="region of interest" description="Disordered" evidence="1">
    <location>
        <begin position="1"/>
        <end position="24"/>
    </location>
</feature>
<name>A0A6J4KR11_9BACT</name>
<feature type="non-terminal residue" evidence="2">
    <location>
        <position position="24"/>
    </location>
</feature>
<reference evidence="2" key="1">
    <citation type="submission" date="2020-02" db="EMBL/GenBank/DDBJ databases">
        <authorList>
            <person name="Meier V. D."/>
        </authorList>
    </citation>
    <scope>NUCLEOTIDE SEQUENCE</scope>
    <source>
        <strain evidence="2">AVDCRST_MAG11</strain>
    </source>
</reference>
<proteinExistence type="predicted"/>
<evidence type="ECO:0000256" key="1">
    <source>
        <dbReference type="SAM" id="MobiDB-lite"/>
    </source>
</evidence>
<feature type="compositionally biased region" description="Basic residues" evidence="1">
    <location>
        <begin position="8"/>
        <end position="24"/>
    </location>
</feature>
<dbReference type="EMBL" id="CADCTU010000347">
    <property type="protein sequence ID" value="CAA9311880.1"/>
    <property type="molecule type" value="Genomic_DNA"/>
</dbReference>
<evidence type="ECO:0000313" key="2">
    <source>
        <dbReference type="EMBL" id="CAA9311880.1"/>
    </source>
</evidence>